<name>A0A8T0IK23_CERPU</name>
<accession>A0A8T0IK23</accession>
<evidence type="ECO:0000313" key="3">
    <source>
        <dbReference type="Proteomes" id="UP000822688"/>
    </source>
</evidence>
<feature type="chain" id="PRO_5035831266" evidence="1">
    <location>
        <begin position="23"/>
        <end position="54"/>
    </location>
</feature>
<evidence type="ECO:0000313" key="2">
    <source>
        <dbReference type="EMBL" id="KAG0582888.1"/>
    </source>
</evidence>
<dbReference type="EMBL" id="CM026423">
    <property type="protein sequence ID" value="KAG0582888.1"/>
    <property type="molecule type" value="Genomic_DNA"/>
</dbReference>
<keyword evidence="1" id="KW-0732">Signal</keyword>
<protein>
    <submittedName>
        <fullName evidence="2">Uncharacterized protein</fullName>
    </submittedName>
</protein>
<evidence type="ECO:0000256" key="1">
    <source>
        <dbReference type="SAM" id="SignalP"/>
    </source>
</evidence>
<sequence>MVAYFSLLLLYFFLLCGRRVQSNIGEGKVKSSSVQLRSLQWRSVDLRFGLTMRY</sequence>
<gene>
    <name evidence="2" type="ORF">KC19_3G093300</name>
</gene>
<dbReference type="Proteomes" id="UP000822688">
    <property type="component" value="Chromosome 3"/>
</dbReference>
<organism evidence="2 3">
    <name type="scientific">Ceratodon purpureus</name>
    <name type="common">Fire moss</name>
    <name type="synonym">Dicranum purpureum</name>
    <dbReference type="NCBI Taxonomy" id="3225"/>
    <lineage>
        <taxon>Eukaryota</taxon>
        <taxon>Viridiplantae</taxon>
        <taxon>Streptophyta</taxon>
        <taxon>Embryophyta</taxon>
        <taxon>Bryophyta</taxon>
        <taxon>Bryophytina</taxon>
        <taxon>Bryopsida</taxon>
        <taxon>Dicranidae</taxon>
        <taxon>Pseudoditrichales</taxon>
        <taxon>Ditrichaceae</taxon>
        <taxon>Ceratodon</taxon>
    </lineage>
</organism>
<feature type="signal peptide" evidence="1">
    <location>
        <begin position="1"/>
        <end position="22"/>
    </location>
</feature>
<comment type="caution">
    <text evidence="2">The sequence shown here is derived from an EMBL/GenBank/DDBJ whole genome shotgun (WGS) entry which is preliminary data.</text>
</comment>
<dbReference type="AlphaFoldDB" id="A0A8T0IK23"/>
<reference evidence="2" key="1">
    <citation type="submission" date="2020-06" db="EMBL/GenBank/DDBJ databases">
        <title>WGS assembly of Ceratodon purpureus strain R40.</title>
        <authorList>
            <person name="Carey S.B."/>
            <person name="Jenkins J."/>
            <person name="Shu S."/>
            <person name="Lovell J.T."/>
            <person name="Sreedasyam A."/>
            <person name="Maumus F."/>
            <person name="Tiley G.P."/>
            <person name="Fernandez-Pozo N."/>
            <person name="Barry K."/>
            <person name="Chen C."/>
            <person name="Wang M."/>
            <person name="Lipzen A."/>
            <person name="Daum C."/>
            <person name="Saski C.A."/>
            <person name="Payton A.C."/>
            <person name="Mcbreen J.C."/>
            <person name="Conrad R.E."/>
            <person name="Kollar L.M."/>
            <person name="Olsson S."/>
            <person name="Huttunen S."/>
            <person name="Landis J.B."/>
            <person name="Wickett N.J."/>
            <person name="Johnson M.G."/>
            <person name="Rensing S.A."/>
            <person name="Grimwood J."/>
            <person name="Schmutz J."/>
            <person name="Mcdaniel S.F."/>
        </authorList>
    </citation>
    <scope>NUCLEOTIDE SEQUENCE</scope>
    <source>
        <strain evidence="2">R40</strain>
    </source>
</reference>
<proteinExistence type="predicted"/>
<keyword evidence="3" id="KW-1185">Reference proteome</keyword>